<dbReference type="RefSeq" id="WP_114405666.1">
    <property type="nucleotide sequence ID" value="NZ_QOWE01000006.1"/>
</dbReference>
<feature type="signal peptide" evidence="1">
    <location>
        <begin position="1"/>
        <end position="21"/>
    </location>
</feature>
<keyword evidence="4" id="KW-1185">Reference proteome</keyword>
<evidence type="ECO:0000313" key="3">
    <source>
        <dbReference type="EMBL" id="RCR69967.1"/>
    </source>
</evidence>
<protein>
    <recommendedName>
        <fullName evidence="2">DUF4097 domain-containing protein</fullName>
    </recommendedName>
</protein>
<accession>A0A368JQL0</accession>
<dbReference type="OrthoDB" id="937739at2"/>
<feature type="chain" id="PRO_5016817912" description="DUF4097 domain-containing protein" evidence="1">
    <location>
        <begin position="22"/>
        <end position="289"/>
    </location>
</feature>
<name>A0A368JQL0_9BACT</name>
<evidence type="ECO:0000256" key="1">
    <source>
        <dbReference type="SAM" id="SignalP"/>
    </source>
</evidence>
<evidence type="ECO:0000313" key="4">
    <source>
        <dbReference type="Proteomes" id="UP000253383"/>
    </source>
</evidence>
<evidence type="ECO:0000259" key="2">
    <source>
        <dbReference type="Pfam" id="PF13349"/>
    </source>
</evidence>
<dbReference type="EMBL" id="QOWE01000006">
    <property type="protein sequence ID" value="RCR69967.1"/>
    <property type="molecule type" value="Genomic_DNA"/>
</dbReference>
<keyword evidence="1" id="KW-0732">Signal</keyword>
<dbReference type="InterPro" id="IPR025164">
    <property type="entry name" value="Toastrack_DUF4097"/>
</dbReference>
<organism evidence="3 4">
    <name type="scientific">Larkinella punicea</name>
    <dbReference type="NCBI Taxonomy" id="2315727"/>
    <lineage>
        <taxon>Bacteria</taxon>
        <taxon>Pseudomonadati</taxon>
        <taxon>Bacteroidota</taxon>
        <taxon>Cytophagia</taxon>
        <taxon>Cytophagales</taxon>
        <taxon>Spirosomataceae</taxon>
        <taxon>Larkinella</taxon>
    </lineage>
</organism>
<proteinExistence type="predicted"/>
<sequence length="289" mass="31992">MKPFISLLLVGLGLSCAAASAQTLEFKDHISKEFTLSKDAGSSTLAIYNISGFIKVEGYSGTKIVLEVDRSIRAKTSELLEQGKKEFLLQFDQDADSVIAYIAQPYDSRPNRNNWKDGTNHRRIDYKYELDFTVKVPYSMNLHVSTVNGGDVTVKDVSGSLFAHNVNGAITLTNIKGATDARTINGNVEANYLVSPPEKSKYYTLNGDIRISYPASLSADLSFKSFQGDFYTDFPNAEILPVKVTKTEEKRSDGTVYKLNKDTSIRIGNGGQTLQFETFNGNVYIKKQS</sequence>
<reference evidence="3 4" key="1">
    <citation type="submission" date="2018-07" db="EMBL/GenBank/DDBJ databases">
        <title>Genome analysis of Larkinella rosea.</title>
        <authorList>
            <person name="Zhou Z."/>
            <person name="Wang G."/>
        </authorList>
    </citation>
    <scope>NUCLEOTIDE SEQUENCE [LARGE SCALE GENOMIC DNA]</scope>
    <source>
        <strain evidence="4">zzj9</strain>
    </source>
</reference>
<comment type="caution">
    <text evidence="3">The sequence shown here is derived from an EMBL/GenBank/DDBJ whole genome shotgun (WGS) entry which is preliminary data.</text>
</comment>
<gene>
    <name evidence="3" type="ORF">DUE52_09060</name>
</gene>
<feature type="domain" description="DUF4097" evidence="2">
    <location>
        <begin position="150"/>
        <end position="260"/>
    </location>
</feature>
<dbReference type="Proteomes" id="UP000253383">
    <property type="component" value="Unassembled WGS sequence"/>
</dbReference>
<dbReference type="PROSITE" id="PS51257">
    <property type="entry name" value="PROKAR_LIPOPROTEIN"/>
    <property type="match status" value="1"/>
</dbReference>
<dbReference type="AlphaFoldDB" id="A0A368JQL0"/>
<dbReference type="Pfam" id="PF13349">
    <property type="entry name" value="DUF4097"/>
    <property type="match status" value="1"/>
</dbReference>